<evidence type="ECO:0000256" key="1">
    <source>
        <dbReference type="SAM" id="MobiDB-lite"/>
    </source>
</evidence>
<feature type="domain" description="DUF7036" evidence="3">
    <location>
        <begin position="209"/>
        <end position="301"/>
    </location>
</feature>
<feature type="region of interest" description="Disordered" evidence="1">
    <location>
        <begin position="442"/>
        <end position="474"/>
    </location>
</feature>
<dbReference type="Proteomes" id="UP001327560">
    <property type="component" value="Chromosome 6"/>
</dbReference>
<feature type="compositionally biased region" description="Polar residues" evidence="1">
    <location>
        <begin position="449"/>
        <end position="461"/>
    </location>
</feature>
<reference evidence="4 5" key="1">
    <citation type="submission" date="2023-10" db="EMBL/GenBank/DDBJ databases">
        <title>Chromosome-scale genome assembly provides insights into flower coloration mechanisms of Canna indica.</title>
        <authorList>
            <person name="Li C."/>
        </authorList>
    </citation>
    <scope>NUCLEOTIDE SEQUENCE [LARGE SCALE GENOMIC DNA]</scope>
    <source>
        <tissue evidence="4">Flower</tissue>
    </source>
</reference>
<keyword evidence="2" id="KW-0812">Transmembrane</keyword>
<dbReference type="AlphaFoldDB" id="A0AAQ3QGJ8"/>
<feature type="transmembrane region" description="Helical" evidence="2">
    <location>
        <begin position="41"/>
        <end position="59"/>
    </location>
</feature>
<evidence type="ECO:0000313" key="5">
    <source>
        <dbReference type="Proteomes" id="UP001327560"/>
    </source>
</evidence>
<protein>
    <recommendedName>
        <fullName evidence="3">DUF7036 domain-containing protein</fullName>
    </recommendedName>
</protein>
<accession>A0AAQ3QGJ8</accession>
<dbReference type="PANTHER" id="PTHR33826:SF2">
    <property type="entry name" value="HYDROXYPROLINE-RICH GLYCOPROTEIN FAMILY PROTEIN"/>
    <property type="match status" value="1"/>
</dbReference>
<sequence>MGKAGKDFRESALPVLSSAEDETGGGCPRLRYVGRIVRPRCVVALVLGAAMLLSVIFWLPPFLRHYNGHKTHGRDPNVSAEVIASFKLQKPVALLNSNIVKLQLDIFEEIGVPNTSISIISMEPYGVTNWTSVIFGIWPYPKTSTIPSTGLSILRSSFMDLVVGHTTIGLTTSLFGNSSFFEVIKFPGGITIIPPQKVFLLQKEQMLFNFTLNFPIYQVERRIIELKNQMKFGLLLKSNENLYIKLTNLEGSTIFPPTVVQTSIVLAVGNHQPSLPRLKQLAKNIRNSSEGNLGLNHTVFGRVKQIRLSSFLQHSLTSGGTNGSPSPAPQPHHEHHVPHSHPHHHHHSHHYSTDVVPPALPPLQSNHQSGTPNGCPYGFSRKPKTKDYLTPDAAPVPTKEQSAAPEAASKHFAAHAGASPRSAPSSAPRHLLAPITPRLVLPESPSPAVLSSHSQSNTGVTDNKPPDKAPSSSSTPGKYFLNWVLALLIILVSL</sequence>
<dbReference type="PANTHER" id="PTHR33826">
    <property type="entry name" value="F20B24.21"/>
    <property type="match status" value="1"/>
</dbReference>
<evidence type="ECO:0000313" key="4">
    <source>
        <dbReference type="EMBL" id="WOL11976.1"/>
    </source>
</evidence>
<feature type="compositionally biased region" description="Basic residues" evidence="1">
    <location>
        <begin position="333"/>
        <end position="350"/>
    </location>
</feature>
<feature type="region of interest" description="Disordered" evidence="1">
    <location>
        <begin position="315"/>
        <end position="429"/>
    </location>
</feature>
<evidence type="ECO:0000259" key="3">
    <source>
        <dbReference type="Pfam" id="PF23041"/>
    </source>
</evidence>
<dbReference type="EMBL" id="CP136895">
    <property type="protein sequence ID" value="WOL11976.1"/>
    <property type="molecule type" value="Genomic_DNA"/>
</dbReference>
<organism evidence="4 5">
    <name type="scientific">Canna indica</name>
    <name type="common">Indian-shot</name>
    <dbReference type="NCBI Taxonomy" id="4628"/>
    <lineage>
        <taxon>Eukaryota</taxon>
        <taxon>Viridiplantae</taxon>
        <taxon>Streptophyta</taxon>
        <taxon>Embryophyta</taxon>
        <taxon>Tracheophyta</taxon>
        <taxon>Spermatophyta</taxon>
        <taxon>Magnoliopsida</taxon>
        <taxon>Liliopsida</taxon>
        <taxon>Zingiberales</taxon>
        <taxon>Cannaceae</taxon>
        <taxon>Canna</taxon>
    </lineage>
</organism>
<name>A0AAQ3QGJ8_9LILI</name>
<feature type="compositionally biased region" description="Polar residues" evidence="1">
    <location>
        <begin position="315"/>
        <end position="325"/>
    </location>
</feature>
<gene>
    <name evidence="4" type="ORF">Cni_G20740</name>
</gene>
<feature type="compositionally biased region" description="Polar residues" evidence="1">
    <location>
        <begin position="363"/>
        <end position="372"/>
    </location>
</feature>
<feature type="compositionally biased region" description="Low complexity" evidence="1">
    <location>
        <begin position="402"/>
        <end position="429"/>
    </location>
</feature>
<keyword evidence="2" id="KW-0472">Membrane</keyword>
<keyword evidence="5" id="KW-1185">Reference proteome</keyword>
<evidence type="ECO:0000256" key="2">
    <source>
        <dbReference type="SAM" id="Phobius"/>
    </source>
</evidence>
<proteinExistence type="predicted"/>
<dbReference type="InterPro" id="IPR055464">
    <property type="entry name" value="DUF7036"/>
</dbReference>
<dbReference type="Pfam" id="PF23041">
    <property type="entry name" value="DUF7036"/>
    <property type="match status" value="2"/>
</dbReference>
<feature type="domain" description="DUF7036" evidence="3">
    <location>
        <begin position="85"/>
        <end position="176"/>
    </location>
</feature>
<keyword evidence="2" id="KW-1133">Transmembrane helix</keyword>